<evidence type="ECO:0000256" key="1">
    <source>
        <dbReference type="SAM" id="MobiDB-lite"/>
    </source>
</evidence>
<evidence type="ECO:0000256" key="3">
    <source>
        <dbReference type="SAM" id="SignalP"/>
    </source>
</evidence>
<name>A0AAV2HXF9_LYMST</name>
<protein>
    <submittedName>
        <fullName evidence="4">Uncharacterized protein</fullName>
    </submittedName>
</protein>
<reference evidence="4 5" key="1">
    <citation type="submission" date="2024-04" db="EMBL/GenBank/DDBJ databases">
        <authorList>
            <consortium name="Genoscope - CEA"/>
            <person name="William W."/>
        </authorList>
    </citation>
    <scope>NUCLEOTIDE SEQUENCE [LARGE SCALE GENOMIC DNA]</scope>
</reference>
<feature type="region of interest" description="Disordered" evidence="1">
    <location>
        <begin position="382"/>
        <end position="415"/>
    </location>
</feature>
<organism evidence="4 5">
    <name type="scientific">Lymnaea stagnalis</name>
    <name type="common">Great pond snail</name>
    <name type="synonym">Helix stagnalis</name>
    <dbReference type="NCBI Taxonomy" id="6523"/>
    <lineage>
        <taxon>Eukaryota</taxon>
        <taxon>Metazoa</taxon>
        <taxon>Spiralia</taxon>
        <taxon>Lophotrochozoa</taxon>
        <taxon>Mollusca</taxon>
        <taxon>Gastropoda</taxon>
        <taxon>Heterobranchia</taxon>
        <taxon>Euthyneura</taxon>
        <taxon>Panpulmonata</taxon>
        <taxon>Hygrophila</taxon>
        <taxon>Lymnaeoidea</taxon>
        <taxon>Lymnaeidae</taxon>
        <taxon>Lymnaea</taxon>
    </lineage>
</organism>
<proteinExistence type="predicted"/>
<dbReference type="AlphaFoldDB" id="A0AAV2HXF9"/>
<sequence length="429" mass="48760">MQIKTVKINHWITRSLVLMTLLTDMTNVSGELCKPFSNPVFSSIIKNNVNYSVRLDKVPNKSYDNVVVQYQGNPLSNGNCTYKYCVIWTIEDAKDALVYLNLNISNFKKPDSVQLDINVHLNCSAGNNIINVCIDMRDEVKAPWTGKTLKQIHIGTSIICLLITILTIVVIGLHIYNARGEPEQNFESECSEDEVLCPQIFEIGFIRQHSDGPKDDITEEETEAEIKSELKIEPLKIQKDFRTCFLQEIHENIAKFREKTKMRQQQPVAARRSLIVSSSDVDQAADSLSFQPASIQELLTLHENFPTGKGERFQRQRSESSQILGSSFLREEDNEWVVVEYELPVYSNCVHTVTMETRQLSINDCCRSIQKSEVGDEFPPAACSLRESSSSSNDPTGYVKMTRSPQLDDSGYTKPFRLEDIERTEILNN</sequence>
<keyword evidence="2" id="KW-0812">Transmembrane</keyword>
<comment type="caution">
    <text evidence="4">The sequence shown here is derived from an EMBL/GenBank/DDBJ whole genome shotgun (WGS) entry which is preliminary data.</text>
</comment>
<evidence type="ECO:0000313" key="5">
    <source>
        <dbReference type="Proteomes" id="UP001497497"/>
    </source>
</evidence>
<gene>
    <name evidence="4" type="ORF">GSLYS_00011299001</name>
</gene>
<dbReference type="EMBL" id="CAXITT010000260">
    <property type="protein sequence ID" value="CAL1537386.1"/>
    <property type="molecule type" value="Genomic_DNA"/>
</dbReference>
<feature type="signal peptide" evidence="3">
    <location>
        <begin position="1"/>
        <end position="30"/>
    </location>
</feature>
<keyword evidence="5" id="KW-1185">Reference proteome</keyword>
<evidence type="ECO:0000256" key="2">
    <source>
        <dbReference type="SAM" id="Phobius"/>
    </source>
</evidence>
<keyword evidence="2" id="KW-1133">Transmembrane helix</keyword>
<keyword evidence="2" id="KW-0472">Membrane</keyword>
<feature type="chain" id="PRO_5043785647" evidence="3">
    <location>
        <begin position="31"/>
        <end position="429"/>
    </location>
</feature>
<keyword evidence="3" id="KW-0732">Signal</keyword>
<accession>A0AAV2HXF9</accession>
<dbReference type="Proteomes" id="UP001497497">
    <property type="component" value="Unassembled WGS sequence"/>
</dbReference>
<evidence type="ECO:0000313" key="4">
    <source>
        <dbReference type="EMBL" id="CAL1537386.1"/>
    </source>
</evidence>
<feature type="transmembrane region" description="Helical" evidence="2">
    <location>
        <begin position="154"/>
        <end position="176"/>
    </location>
</feature>